<dbReference type="RefSeq" id="WP_147376065.1">
    <property type="nucleotide sequence ID" value="NZ_RAPQ01000014.1"/>
</dbReference>
<dbReference type="AlphaFoldDB" id="A0A419WGR0"/>
<gene>
    <name evidence="1" type="ORF">BXY64_4183</name>
</gene>
<evidence type="ECO:0000313" key="2">
    <source>
        <dbReference type="Proteomes" id="UP000284531"/>
    </source>
</evidence>
<evidence type="ECO:0000313" key="1">
    <source>
        <dbReference type="EMBL" id="RKD94595.1"/>
    </source>
</evidence>
<organism evidence="1 2">
    <name type="scientific">Marinifilum flexuosum</name>
    <dbReference type="NCBI Taxonomy" id="1117708"/>
    <lineage>
        <taxon>Bacteria</taxon>
        <taxon>Pseudomonadati</taxon>
        <taxon>Bacteroidota</taxon>
        <taxon>Bacteroidia</taxon>
        <taxon>Marinilabiliales</taxon>
        <taxon>Marinifilaceae</taxon>
    </lineage>
</organism>
<keyword evidence="2" id="KW-1185">Reference proteome</keyword>
<dbReference type="Proteomes" id="UP000284531">
    <property type="component" value="Unassembled WGS sequence"/>
</dbReference>
<proteinExistence type="predicted"/>
<protein>
    <submittedName>
        <fullName evidence="1">Uncharacterized protein</fullName>
    </submittedName>
</protein>
<reference evidence="1 2" key="1">
    <citation type="submission" date="2018-09" db="EMBL/GenBank/DDBJ databases">
        <title>Genomic Encyclopedia of Archaeal and Bacterial Type Strains, Phase II (KMG-II): from individual species to whole genera.</title>
        <authorList>
            <person name="Goeker M."/>
        </authorList>
    </citation>
    <scope>NUCLEOTIDE SEQUENCE [LARGE SCALE GENOMIC DNA]</scope>
    <source>
        <strain evidence="1 2">DSM 21950</strain>
    </source>
</reference>
<name>A0A419WGR0_9BACT</name>
<comment type="caution">
    <text evidence="1">The sequence shown here is derived from an EMBL/GenBank/DDBJ whole genome shotgun (WGS) entry which is preliminary data.</text>
</comment>
<sequence>MSSVYAIWSAESVVRDSYGTSGQPEMPYGCRTFRFVKKILVRVQVCYIFSKKSIKYMSFKPIAED</sequence>
<dbReference type="EMBL" id="RAPQ01000014">
    <property type="protein sequence ID" value="RKD94595.1"/>
    <property type="molecule type" value="Genomic_DNA"/>
</dbReference>
<accession>A0A419WGR0</accession>